<name>A0A8K1G173_9PASS</name>
<keyword evidence="2" id="KW-1185">Reference proteome</keyword>
<comment type="caution">
    <text evidence="1">The sequence shown here is derived from an EMBL/GenBank/DDBJ whole genome shotgun (WGS) entry which is preliminary data.</text>
</comment>
<organism evidence="1 2">
    <name type="scientific">Zosterops borbonicus</name>
    <dbReference type="NCBI Taxonomy" id="364589"/>
    <lineage>
        <taxon>Eukaryota</taxon>
        <taxon>Metazoa</taxon>
        <taxon>Chordata</taxon>
        <taxon>Craniata</taxon>
        <taxon>Vertebrata</taxon>
        <taxon>Euteleostomi</taxon>
        <taxon>Archelosauria</taxon>
        <taxon>Archosauria</taxon>
        <taxon>Dinosauria</taxon>
        <taxon>Saurischia</taxon>
        <taxon>Theropoda</taxon>
        <taxon>Coelurosauria</taxon>
        <taxon>Aves</taxon>
        <taxon>Neognathae</taxon>
        <taxon>Neoaves</taxon>
        <taxon>Telluraves</taxon>
        <taxon>Australaves</taxon>
        <taxon>Passeriformes</taxon>
        <taxon>Sylvioidea</taxon>
        <taxon>Zosteropidae</taxon>
        <taxon>Zosterops</taxon>
    </lineage>
</organism>
<accession>A0A8K1G173</accession>
<reference evidence="1" key="1">
    <citation type="submission" date="2019-04" db="EMBL/GenBank/DDBJ databases">
        <title>Genome assembly of Zosterops borbonicus 15179.</title>
        <authorList>
            <person name="Leroy T."/>
            <person name="Anselmetti Y."/>
            <person name="Tilak M.-K."/>
            <person name="Nabholz B."/>
        </authorList>
    </citation>
    <scope>NUCLEOTIDE SEQUENCE</scope>
    <source>
        <strain evidence="1">HGM_15179</strain>
        <tissue evidence="1">Muscle</tissue>
    </source>
</reference>
<evidence type="ECO:0000313" key="2">
    <source>
        <dbReference type="Proteomes" id="UP000796761"/>
    </source>
</evidence>
<proteinExistence type="predicted"/>
<dbReference type="PROSITE" id="PS51257">
    <property type="entry name" value="PROKAR_LIPOPROTEIN"/>
    <property type="match status" value="1"/>
</dbReference>
<sequence>MAGKLSRGKDLGQPAELEPVCVQVPNSSLACGRNIVSSKAGMFPLYSALLKLHLKTCIQFLVPHHKEGIEVLEQVQRRATELVKGLEHRSYEDLVSSPRSFAQVFSLASTEEISPSPSPQEEVVDCDEVSIQSPHLQAEQTK</sequence>
<dbReference type="AlphaFoldDB" id="A0A8K1G173"/>
<dbReference type="Proteomes" id="UP000796761">
    <property type="component" value="Unassembled WGS sequence"/>
</dbReference>
<gene>
    <name evidence="1" type="ORF">HGM15179_017289</name>
</gene>
<dbReference type="EMBL" id="SWJQ01000994">
    <property type="protein sequence ID" value="TRZ09818.1"/>
    <property type="molecule type" value="Genomic_DNA"/>
</dbReference>
<evidence type="ECO:0000313" key="1">
    <source>
        <dbReference type="EMBL" id="TRZ09818.1"/>
    </source>
</evidence>
<protein>
    <submittedName>
        <fullName evidence="1">Uncharacterized protein</fullName>
    </submittedName>
</protein>